<dbReference type="Gene3D" id="1.10.8.10">
    <property type="entry name" value="DNA helicase RuvA subunit, C-terminal domain"/>
    <property type="match status" value="1"/>
</dbReference>
<dbReference type="InterPro" id="IPR014764">
    <property type="entry name" value="DCN-prot"/>
</dbReference>
<dbReference type="GO" id="GO:0031624">
    <property type="term" value="F:ubiquitin conjugating enzyme binding"/>
    <property type="evidence" value="ECO:0007669"/>
    <property type="project" value="TreeGrafter"/>
</dbReference>
<dbReference type="GO" id="GO:0032182">
    <property type="term" value="F:ubiquitin-like protein binding"/>
    <property type="evidence" value="ECO:0007669"/>
    <property type="project" value="TreeGrafter"/>
</dbReference>
<feature type="domain" description="DCUN1" evidence="3">
    <location>
        <begin position="54"/>
        <end position="257"/>
    </location>
</feature>
<dbReference type="GO" id="GO:0097602">
    <property type="term" value="F:cullin family protein binding"/>
    <property type="evidence" value="ECO:0007669"/>
    <property type="project" value="TreeGrafter"/>
</dbReference>
<dbReference type="PANTHER" id="PTHR12281:SF31">
    <property type="entry name" value="DCN1-LIKE PROTEIN 3"/>
    <property type="match status" value="1"/>
</dbReference>
<dbReference type="Proteomes" id="UP001152646">
    <property type="component" value="Unassembled WGS sequence"/>
</dbReference>
<dbReference type="EMBL" id="CAJVPA010000191">
    <property type="protein sequence ID" value="CAG8386160.1"/>
    <property type="molecule type" value="Genomic_DNA"/>
</dbReference>
<dbReference type="PROSITE" id="PS51229">
    <property type="entry name" value="DCUN1"/>
    <property type="match status" value="1"/>
</dbReference>
<dbReference type="InterPro" id="IPR005176">
    <property type="entry name" value="PONY_dom"/>
</dbReference>
<dbReference type="Pfam" id="PF03556">
    <property type="entry name" value="Cullin_binding"/>
    <property type="match status" value="1"/>
</dbReference>
<comment type="function">
    <text evidence="2">Neddylation of cullins play an essential role in the regulation of SCF-type complexes activity.</text>
</comment>
<dbReference type="GO" id="GO:0045116">
    <property type="term" value="P:protein neddylation"/>
    <property type="evidence" value="ECO:0007669"/>
    <property type="project" value="TreeGrafter"/>
</dbReference>
<comment type="caution">
    <text evidence="4">The sequence shown here is derived from an EMBL/GenBank/DDBJ whole genome shotgun (WGS) entry which is preliminary data.</text>
</comment>
<accession>A0A9W4JD05</accession>
<sequence>MPPYSSIQKQQIAEFGVLTKSRDSVATKFLKASGWNLPQAIDAYFTVEAGSNSNHVSDLTKIFDSYQDDSAENPDTIGIQRAMDFLGDIGVQLDEVTCLAIAELLKSPSMGEFTRNEFKRGWAILGCDTIGRMTEEANKIRERIPKDPELFRRVYRYTFLLSRMQGQRNLQFEIAADQWNLFFTTDHGGVAWNTATTPWLDWWIEFLEGRGKKPVNKDLWEQVEVFMRKSLEDEEMGWWSADGAWPGALDDFVAFVQAKRGKDSEMDVE</sequence>
<evidence type="ECO:0000259" key="3">
    <source>
        <dbReference type="PROSITE" id="PS51229"/>
    </source>
</evidence>
<name>A0A9W4JD05_9EURO</name>
<reference evidence="4" key="1">
    <citation type="submission" date="2021-07" db="EMBL/GenBank/DDBJ databases">
        <authorList>
            <person name="Branca A.L. A."/>
        </authorList>
    </citation>
    <scope>NUCLEOTIDE SEQUENCE</scope>
</reference>
<evidence type="ECO:0000256" key="1">
    <source>
        <dbReference type="ARBA" id="ARBA00022786"/>
    </source>
</evidence>
<dbReference type="PANTHER" id="PTHR12281">
    <property type="entry name" value="RP42 RELATED"/>
    <property type="match status" value="1"/>
</dbReference>
<organism evidence="4 5">
    <name type="scientific">Penicillium salamii</name>
    <dbReference type="NCBI Taxonomy" id="1612424"/>
    <lineage>
        <taxon>Eukaryota</taxon>
        <taxon>Fungi</taxon>
        <taxon>Dikarya</taxon>
        <taxon>Ascomycota</taxon>
        <taxon>Pezizomycotina</taxon>
        <taxon>Eurotiomycetes</taxon>
        <taxon>Eurotiomycetidae</taxon>
        <taxon>Eurotiales</taxon>
        <taxon>Aspergillaceae</taxon>
        <taxon>Penicillium</taxon>
    </lineage>
</organism>
<dbReference type="Pfam" id="PF14555">
    <property type="entry name" value="UBA_4"/>
    <property type="match status" value="1"/>
</dbReference>
<dbReference type="AlphaFoldDB" id="A0A9W4JD05"/>
<proteinExistence type="predicted"/>
<dbReference type="GO" id="GO:0000151">
    <property type="term" value="C:ubiquitin ligase complex"/>
    <property type="evidence" value="ECO:0007669"/>
    <property type="project" value="TreeGrafter"/>
</dbReference>
<dbReference type="Gene3D" id="1.10.238.10">
    <property type="entry name" value="EF-hand"/>
    <property type="match status" value="1"/>
</dbReference>
<dbReference type="InterPro" id="IPR042460">
    <property type="entry name" value="DCN1-like_PONY"/>
</dbReference>
<dbReference type="InterPro" id="IPR009060">
    <property type="entry name" value="UBA-like_sf"/>
</dbReference>
<dbReference type="SUPFAM" id="SSF46934">
    <property type="entry name" value="UBA-like"/>
    <property type="match status" value="1"/>
</dbReference>
<protein>
    <recommendedName>
        <fullName evidence="2">Defective in cullin neddylation protein</fullName>
    </recommendedName>
</protein>
<keyword evidence="1" id="KW-0833">Ubl conjugation pathway</keyword>
<evidence type="ECO:0000313" key="4">
    <source>
        <dbReference type="EMBL" id="CAG8386160.1"/>
    </source>
</evidence>
<dbReference type="Gene3D" id="1.10.238.200">
    <property type="entry name" value="Cullin, PONY binding domain"/>
    <property type="match status" value="1"/>
</dbReference>
<evidence type="ECO:0000256" key="2">
    <source>
        <dbReference type="RuleBase" id="RU410713"/>
    </source>
</evidence>
<evidence type="ECO:0000313" key="5">
    <source>
        <dbReference type="Proteomes" id="UP001152646"/>
    </source>
</evidence>
<dbReference type="OrthoDB" id="27198at2759"/>
<gene>
    <name evidence="4" type="ORF">PSALAMII_LOCUS6583</name>
</gene>